<name>A0A8T4L8A6_9ARCH</name>
<feature type="transmembrane region" description="Helical" evidence="1">
    <location>
        <begin position="71"/>
        <end position="88"/>
    </location>
</feature>
<reference evidence="2" key="2">
    <citation type="submission" date="2021-05" db="EMBL/GenBank/DDBJ databases">
        <title>Protein family content uncovers lineage relationships and bacterial pathway maintenance mechanisms in DPANN archaea.</title>
        <authorList>
            <person name="Castelle C.J."/>
            <person name="Meheust R."/>
            <person name="Jaffe A.L."/>
            <person name="Seitz K."/>
            <person name="Gong X."/>
            <person name="Baker B.J."/>
            <person name="Banfield J.F."/>
        </authorList>
    </citation>
    <scope>NUCLEOTIDE SEQUENCE</scope>
    <source>
        <strain evidence="2">RIFCSPLOWO2_01_FULL_AR10_48_17</strain>
    </source>
</reference>
<sequence length="109" mass="12614">MKLKERFFRAGKEVVSTTKAKFSDAKKDRRLVILLVVEFVLVMVLVGAFLIYLNPAVDLPAPFSASMEARVFIAILITAVVLFLYSYTKDFRIERNEKWLKTKKELIKK</sequence>
<keyword evidence="1" id="KW-0472">Membrane</keyword>
<proteinExistence type="predicted"/>
<comment type="caution">
    <text evidence="2">The sequence shown here is derived from an EMBL/GenBank/DDBJ whole genome shotgun (WGS) entry which is preliminary data.</text>
</comment>
<keyword evidence="1" id="KW-1133">Transmembrane helix</keyword>
<accession>A0A8T4L8A6</accession>
<dbReference type="AlphaFoldDB" id="A0A8T4L8A6"/>
<feature type="transmembrane region" description="Helical" evidence="1">
    <location>
        <begin position="31"/>
        <end position="51"/>
    </location>
</feature>
<evidence type="ECO:0000256" key="1">
    <source>
        <dbReference type="SAM" id="Phobius"/>
    </source>
</evidence>
<dbReference type="EMBL" id="JAGVWC010000012">
    <property type="protein sequence ID" value="MBS3062132.1"/>
    <property type="molecule type" value="Genomic_DNA"/>
</dbReference>
<keyword evidence="1" id="KW-0812">Transmembrane</keyword>
<dbReference type="Proteomes" id="UP000675968">
    <property type="component" value="Unassembled WGS sequence"/>
</dbReference>
<gene>
    <name evidence="2" type="ORF">J4215_06120</name>
</gene>
<protein>
    <submittedName>
        <fullName evidence="2">Uncharacterized protein</fullName>
    </submittedName>
</protein>
<organism evidence="2 3">
    <name type="scientific">Candidatus Iainarchaeum sp</name>
    <dbReference type="NCBI Taxonomy" id="3101447"/>
    <lineage>
        <taxon>Archaea</taxon>
        <taxon>Candidatus Iainarchaeota</taxon>
        <taxon>Candidatus Iainarchaeia</taxon>
        <taxon>Candidatus Iainarchaeales</taxon>
        <taxon>Candidatus Iainarchaeaceae</taxon>
        <taxon>Candidatus Iainarchaeum</taxon>
    </lineage>
</organism>
<evidence type="ECO:0000313" key="3">
    <source>
        <dbReference type="Proteomes" id="UP000675968"/>
    </source>
</evidence>
<reference evidence="2" key="1">
    <citation type="submission" date="2021-03" db="EMBL/GenBank/DDBJ databases">
        <authorList>
            <person name="Jaffe A."/>
        </authorList>
    </citation>
    <scope>NUCLEOTIDE SEQUENCE</scope>
    <source>
        <strain evidence="2">RIFCSPLOWO2_01_FULL_AR10_48_17</strain>
    </source>
</reference>
<evidence type="ECO:0000313" key="2">
    <source>
        <dbReference type="EMBL" id="MBS3062132.1"/>
    </source>
</evidence>